<dbReference type="GO" id="GO:0005737">
    <property type="term" value="C:cytoplasm"/>
    <property type="evidence" value="ECO:0007669"/>
    <property type="project" value="TreeGrafter"/>
</dbReference>
<dbReference type="PROSITE" id="PS50146">
    <property type="entry name" value="DAGK"/>
    <property type="match status" value="1"/>
</dbReference>
<dbReference type="GO" id="GO:0000786">
    <property type="term" value="C:nucleosome"/>
    <property type="evidence" value="ECO:0007669"/>
    <property type="project" value="UniProtKB-KW"/>
</dbReference>
<evidence type="ECO:0000259" key="14">
    <source>
        <dbReference type="PROSITE" id="PS51154"/>
    </source>
</evidence>
<dbReference type="GO" id="GO:0005524">
    <property type="term" value="F:ATP binding"/>
    <property type="evidence" value="ECO:0007669"/>
    <property type="project" value="UniProtKB-KW"/>
</dbReference>
<dbReference type="GO" id="GO:0030527">
    <property type="term" value="F:structural constituent of chromatin"/>
    <property type="evidence" value="ECO:0007669"/>
    <property type="project" value="InterPro"/>
</dbReference>
<protein>
    <recommendedName>
        <fullName evidence="4">Histone H2A</fullName>
    </recommendedName>
</protein>
<keyword evidence="8" id="KW-0418">Kinase</keyword>
<dbReference type="SMART" id="SM00046">
    <property type="entry name" value="DAGKc"/>
    <property type="match status" value="1"/>
</dbReference>
<name>A0A815FTC8_ADIRI</name>
<dbReference type="GO" id="GO:0006325">
    <property type="term" value="P:chromatin organization"/>
    <property type="evidence" value="ECO:0007669"/>
    <property type="project" value="UniProtKB-KW"/>
</dbReference>
<comment type="caution">
    <text evidence="15">The sequence shown here is derived from an EMBL/GenBank/DDBJ whole genome shotgun (WGS) entry which is preliminary data.</text>
</comment>
<evidence type="ECO:0000256" key="11">
    <source>
        <dbReference type="ARBA" id="ARBA00023269"/>
    </source>
</evidence>
<keyword evidence="9" id="KW-0067">ATP-binding</keyword>
<dbReference type="AlphaFoldDB" id="A0A815FTC8"/>
<evidence type="ECO:0000256" key="12">
    <source>
        <dbReference type="SAM" id="MobiDB-lite"/>
    </source>
</evidence>
<gene>
    <name evidence="15" type="ORF">XAT740_LOCUS30293</name>
</gene>
<dbReference type="InterPro" id="IPR032454">
    <property type="entry name" value="Histone_H2A_C"/>
</dbReference>
<dbReference type="Gene3D" id="3.40.50.10330">
    <property type="entry name" value="Probable inorganic polyphosphate/atp-NAD kinase, domain 1"/>
    <property type="match status" value="1"/>
</dbReference>
<dbReference type="InterPro" id="IPR007125">
    <property type="entry name" value="H2A/H2B/H3"/>
</dbReference>
<keyword evidence="5" id="KW-0158">Chromosome</keyword>
<dbReference type="SMART" id="SM00414">
    <property type="entry name" value="H2A"/>
    <property type="match status" value="1"/>
</dbReference>
<reference evidence="15" key="1">
    <citation type="submission" date="2021-02" db="EMBL/GenBank/DDBJ databases">
        <authorList>
            <person name="Nowell W R."/>
        </authorList>
    </citation>
    <scope>NUCLEOTIDE SEQUENCE</scope>
</reference>
<dbReference type="PROSITE" id="PS51154">
    <property type="entry name" value="MACRO"/>
    <property type="match status" value="1"/>
</dbReference>
<comment type="subcellular location">
    <subcellularLocation>
        <location evidence="2">Chromosome</location>
    </subcellularLocation>
</comment>
<dbReference type="Gene3D" id="2.60.200.40">
    <property type="match status" value="1"/>
</dbReference>
<comment type="function">
    <text evidence="1">Core component of nucleosome. Nucleosomes wrap and compact DNA into chromatin, limiting DNA accessibility to the cellular machineries which require DNA as a template. Histones thereby play a central role in transcription regulation, DNA repair, DNA replication and chromosomal stability. DNA accessibility is regulated via a complex set of post-translational modifications of histones, also called histone code, and nucleosome remodeling.</text>
</comment>
<dbReference type="Pfam" id="PF00125">
    <property type="entry name" value="Histone"/>
    <property type="match status" value="1"/>
</dbReference>
<evidence type="ECO:0000256" key="9">
    <source>
        <dbReference type="ARBA" id="ARBA00022840"/>
    </source>
</evidence>
<dbReference type="InterPro" id="IPR016064">
    <property type="entry name" value="NAD/diacylglycerol_kinase_sf"/>
</dbReference>
<keyword evidence="7" id="KW-0547">Nucleotide-binding</keyword>
<evidence type="ECO:0000256" key="7">
    <source>
        <dbReference type="ARBA" id="ARBA00022741"/>
    </source>
</evidence>
<dbReference type="CDD" id="cd00074">
    <property type="entry name" value="HFD_H2A"/>
    <property type="match status" value="1"/>
</dbReference>
<comment type="subunit">
    <text evidence="3">The nucleosome is a histone octamer containing two molecules each of H2A, H2B, H3 and H4 assembled in one H3-H4 heterotetramer and two H2A-H2B heterodimers. The octamer wraps approximately 147 bp of DNA.</text>
</comment>
<dbReference type="InterPro" id="IPR009072">
    <property type="entry name" value="Histone-fold"/>
</dbReference>
<feature type="domain" description="DAGKc" evidence="13">
    <location>
        <begin position="492"/>
        <end position="641"/>
    </location>
</feature>
<dbReference type="GO" id="GO:0001727">
    <property type="term" value="F:lipid kinase activity"/>
    <property type="evidence" value="ECO:0007669"/>
    <property type="project" value="TreeGrafter"/>
</dbReference>
<dbReference type="Pfam" id="PF00781">
    <property type="entry name" value="DAGK_cat"/>
    <property type="match status" value="1"/>
</dbReference>
<evidence type="ECO:0000256" key="6">
    <source>
        <dbReference type="ARBA" id="ARBA00022679"/>
    </source>
</evidence>
<evidence type="ECO:0000313" key="15">
    <source>
        <dbReference type="EMBL" id="CAF1328293.1"/>
    </source>
</evidence>
<dbReference type="InterPro" id="IPR002119">
    <property type="entry name" value="Histone_H2A"/>
</dbReference>
<evidence type="ECO:0000313" key="16">
    <source>
        <dbReference type="Proteomes" id="UP000663828"/>
    </source>
</evidence>
<evidence type="ECO:0000256" key="4">
    <source>
        <dbReference type="ARBA" id="ARBA00017642"/>
    </source>
</evidence>
<evidence type="ECO:0000256" key="10">
    <source>
        <dbReference type="ARBA" id="ARBA00022853"/>
    </source>
</evidence>
<organism evidence="15 16">
    <name type="scientific">Adineta ricciae</name>
    <name type="common">Rotifer</name>
    <dbReference type="NCBI Taxonomy" id="249248"/>
    <lineage>
        <taxon>Eukaryota</taxon>
        <taxon>Metazoa</taxon>
        <taxon>Spiralia</taxon>
        <taxon>Gnathifera</taxon>
        <taxon>Rotifera</taxon>
        <taxon>Eurotatoria</taxon>
        <taxon>Bdelloidea</taxon>
        <taxon>Adinetida</taxon>
        <taxon>Adinetidae</taxon>
        <taxon>Adineta</taxon>
    </lineage>
</organism>
<dbReference type="Gene3D" id="3.40.220.10">
    <property type="entry name" value="Leucine Aminopeptidase, subunit E, domain 1"/>
    <property type="match status" value="1"/>
</dbReference>
<proteinExistence type="predicted"/>
<dbReference type="InterPro" id="IPR043472">
    <property type="entry name" value="Macro_dom-like"/>
</dbReference>
<evidence type="ECO:0000256" key="3">
    <source>
        <dbReference type="ARBA" id="ARBA00011538"/>
    </source>
</evidence>
<evidence type="ECO:0000256" key="8">
    <source>
        <dbReference type="ARBA" id="ARBA00022777"/>
    </source>
</evidence>
<evidence type="ECO:0000256" key="5">
    <source>
        <dbReference type="ARBA" id="ARBA00022454"/>
    </source>
</evidence>
<dbReference type="SUPFAM" id="SSF52949">
    <property type="entry name" value="Macro domain-like"/>
    <property type="match status" value="1"/>
</dbReference>
<dbReference type="EMBL" id="CAJNOR010002689">
    <property type="protein sequence ID" value="CAF1328293.1"/>
    <property type="molecule type" value="Genomic_DNA"/>
</dbReference>
<evidence type="ECO:0000256" key="1">
    <source>
        <dbReference type="ARBA" id="ARBA00002001"/>
    </source>
</evidence>
<feature type="domain" description="Macro" evidence="14">
    <location>
        <begin position="170"/>
        <end position="366"/>
    </location>
</feature>
<dbReference type="SUPFAM" id="SSF111331">
    <property type="entry name" value="NAD kinase/diacylglycerol kinase-like"/>
    <property type="match status" value="1"/>
</dbReference>
<feature type="compositionally biased region" description="Basic residues" evidence="12">
    <location>
        <begin position="141"/>
        <end position="152"/>
    </location>
</feature>
<dbReference type="Pfam" id="PF01661">
    <property type="entry name" value="Macro"/>
    <property type="match status" value="1"/>
</dbReference>
<dbReference type="GO" id="GO:0046512">
    <property type="term" value="P:sphingosine biosynthetic process"/>
    <property type="evidence" value="ECO:0007669"/>
    <property type="project" value="TreeGrafter"/>
</dbReference>
<dbReference type="PANTHER" id="PTHR12358">
    <property type="entry name" value="SPHINGOSINE KINASE"/>
    <property type="match status" value="1"/>
</dbReference>
<sequence length="855" mass="93706">MAPRTGKSARVSRSSRAGIIFPVARMHRYLKSAPLATNRVTKSAAVYLAAVAEYLVAELLELSGNAARDNRRTRIIPRHVFLAVATDEELNKLLHSCVIPEGGVLPSILSLKDPTKTGSNSNQSSFSSLQNSTAAATTKKAATKGKTAKRTTAKPALTKGGLGSFTVLGTPKSKAAALKGTAITTLSERVLNRGQKACNIINITADAIVHPTNSSLSLGGEVGHALGAAGGRELKEALSEAAKTKSLTQTSDVTITDAPNLSATHLIHVNSPTWNAASQAECIADLDKAALNILNLAEEQGLTSVAIPSISSGNAGFPKQTAAQTILAALSKFFRQNATTKIQQVFFVLYDAESVNVYTTELQHTFHLYGHSTKKRYVLKLSPTHLSITTISNETDIQLVPIDDIYGCLCMKSVHKTNQCLITFYVYALRPSRGLSRILSPKRTFRRSEYVFAYGKYDNFDANQAEIICWHRQVTHAVYLRRNLPIDIVTTRGDKRALVLVNPAGGSGRAYRMIMEHVIGIWAEAEFNHQLLITEYAGHARDFVQSLDLNEWSGIVVASGDGLLYEVINGLFSRNDWQDSLKLPIGHLPCGSGNAFITSIVRHSKQPIADSMSQYLIQCAVLIATHQVLPFDMAVIDTCDGQRVFSLLSVEWAVIADVDCDSEKYRFLGGTRFTVEAIKRILRPRVYNGYIDYLPYEVTDDTVQSVQITPNTTTAQLHRHLLPLNEPIPIDSSTSKWRRIDGPFAYVLVTSKSALSKDTVSSPQSSLADGYLTLQFIRTRDSSRMNLAKMFIGLDDGTHFDYDFVEWMPVRAFRIVPSETDGNLMVDGEKVPYGPLQGEVLPSIARCMGKQPRID</sequence>
<dbReference type="GO" id="GO:0003677">
    <property type="term" value="F:DNA binding"/>
    <property type="evidence" value="ECO:0007669"/>
    <property type="project" value="InterPro"/>
</dbReference>
<dbReference type="Pfam" id="PF19279">
    <property type="entry name" value="YegS_C"/>
    <property type="match status" value="1"/>
</dbReference>
<keyword evidence="16" id="KW-1185">Reference proteome</keyword>
<feature type="region of interest" description="Disordered" evidence="12">
    <location>
        <begin position="114"/>
        <end position="153"/>
    </location>
</feature>
<dbReference type="InterPro" id="IPR001206">
    <property type="entry name" value="Diacylglycerol_kinase_cat_dom"/>
</dbReference>
<dbReference type="Pfam" id="PF16211">
    <property type="entry name" value="Histone_H2A_C"/>
    <property type="match status" value="1"/>
</dbReference>
<dbReference type="Proteomes" id="UP000663828">
    <property type="component" value="Unassembled WGS sequence"/>
</dbReference>
<keyword evidence="11" id="KW-0238">DNA-binding</keyword>
<keyword evidence="10" id="KW-0156">Chromatin regulator</keyword>
<dbReference type="InterPro" id="IPR017438">
    <property type="entry name" value="ATP-NAD_kinase_N"/>
</dbReference>
<dbReference type="PRINTS" id="PR00620">
    <property type="entry name" value="HISTONEH2A"/>
</dbReference>
<dbReference type="GO" id="GO:0016020">
    <property type="term" value="C:membrane"/>
    <property type="evidence" value="ECO:0007669"/>
    <property type="project" value="TreeGrafter"/>
</dbReference>
<dbReference type="InterPro" id="IPR050187">
    <property type="entry name" value="Lipid_Phosphate_FormReg"/>
</dbReference>
<dbReference type="PANTHER" id="PTHR12358:SF112">
    <property type="entry name" value="LD11247P-RELATED"/>
    <property type="match status" value="1"/>
</dbReference>
<dbReference type="InterPro" id="IPR045540">
    <property type="entry name" value="YegS/DAGK_C"/>
</dbReference>
<dbReference type="Gene3D" id="1.10.20.10">
    <property type="entry name" value="Histone, subunit A"/>
    <property type="match status" value="1"/>
</dbReference>
<evidence type="ECO:0000259" key="13">
    <source>
        <dbReference type="PROSITE" id="PS50146"/>
    </source>
</evidence>
<accession>A0A815FTC8</accession>
<evidence type="ECO:0000256" key="2">
    <source>
        <dbReference type="ARBA" id="ARBA00004286"/>
    </source>
</evidence>
<dbReference type="SUPFAM" id="SSF47113">
    <property type="entry name" value="Histone-fold"/>
    <property type="match status" value="1"/>
</dbReference>
<dbReference type="SMART" id="SM00506">
    <property type="entry name" value="A1pp"/>
    <property type="match status" value="1"/>
</dbReference>
<dbReference type="GO" id="GO:0046982">
    <property type="term" value="F:protein heterodimerization activity"/>
    <property type="evidence" value="ECO:0007669"/>
    <property type="project" value="InterPro"/>
</dbReference>
<keyword evidence="6" id="KW-0808">Transferase</keyword>
<feature type="compositionally biased region" description="Low complexity" evidence="12">
    <location>
        <begin position="119"/>
        <end position="140"/>
    </location>
</feature>
<keyword evidence="11" id="KW-0544">Nucleosome core</keyword>
<dbReference type="InterPro" id="IPR002589">
    <property type="entry name" value="Macro_dom"/>
</dbReference>